<evidence type="ECO:0000256" key="1">
    <source>
        <dbReference type="SAM" id="SignalP"/>
    </source>
</evidence>
<name>A0ABS1MBD1_9NOCA</name>
<organism evidence="2 3">
    <name type="scientific">Nocardia acididurans</name>
    <dbReference type="NCBI Taxonomy" id="2802282"/>
    <lineage>
        <taxon>Bacteria</taxon>
        <taxon>Bacillati</taxon>
        <taxon>Actinomycetota</taxon>
        <taxon>Actinomycetes</taxon>
        <taxon>Mycobacteriales</taxon>
        <taxon>Nocardiaceae</taxon>
        <taxon>Nocardia</taxon>
    </lineage>
</organism>
<gene>
    <name evidence="2" type="ORF">JK358_26400</name>
</gene>
<protein>
    <submittedName>
        <fullName evidence="2">DUF732 domain-containing protein</fullName>
    </submittedName>
</protein>
<keyword evidence="1" id="KW-0732">Signal</keyword>
<evidence type="ECO:0000313" key="2">
    <source>
        <dbReference type="EMBL" id="MBL1077941.1"/>
    </source>
</evidence>
<dbReference type="RefSeq" id="WP_201952143.1">
    <property type="nucleotide sequence ID" value="NZ_JAERRJ010000010.1"/>
</dbReference>
<accession>A0ABS1MBD1</accession>
<sequence>MFVRRLIAGGLMAGVAVLGSGTVAYAAGPQEAEYLENSRRYTPSLEFVPDDGLLEIGYAVCAVYDGRGVSAETLRGIIDLATQDGMTETEIRSVIASSATWLCSQHGDPVMRAFDDMVNKN</sequence>
<comment type="caution">
    <text evidence="2">The sequence shown here is derived from an EMBL/GenBank/DDBJ whole genome shotgun (WGS) entry which is preliminary data.</text>
</comment>
<reference evidence="2 3" key="1">
    <citation type="submission" date="2021-01" db="EMBL/GenBank/DDBJ databases">
        <title>WGS of actinomycetes isolated from Thailand.</title>
        <authorList>
            <person name="Thawai C."/>
        </authorList>
    </citation>
    <scope>NUCLEOTIDE SEQUENCE [LARGE SCALE GENOMIC DNA]</scope>
    <source>
        <strain evidence="2 3">LPG 2</strain>
    </source>
</reference>
<proteinExistence type="predicted"/>
<evidence type="ECO:0000313" key="3">
    <source>
        <dbReference type="Proteomes" id="UP000602198"/>
    </source>
</evidence>
<dbReference type="Proteomes" id="UP000602198">
    <property type="component" value="Unassembled WGS sequence"/>
</dbReference>
<dbReference type="EMBL" id="JAERRJ010000010">
    <property type="protein sequence ID" value="MBL1077941.1"/>
    <property type="molecule type" value="Genomic_DNA"/>
</dbReference>
<feature type="signal peptide" evidence="1">
    <location>
        <begin position="1"/>
        <end position="26"/>
    </location>
</feature>
<feature type="chain" id="PRO_5045953874" evidence="1">
    <location>
        <begin position="27"/>
        <end position="121"/>
    </location>
</feature>
<keyword evidence="3" id="KW-1185">Reference proteome</keyword>